<evidence type="ECO:0000256" key="3">
    <source>
        <dbReference type="ARBA" id="ARBA00023163"/>
    </source>
</evidence>
<dbReference type="PRINTS" id="PR00455">
    <property type="entry name" value="HTHTETR"/>
</dbReference>
<dbReference type="PROSITE" id="PS50977">
    <property type="entry name" value="HTH_TETR_2"/>
    <property type="match status" value="1"/>
</dbReference>
<dbReference type="GO" id="GO:0003700">
    <property type="term" value="F:DNA-binding transcription factor activity"/>
    <property type="evidence" value="ECO:0007669"/>
    <property type="project" value="TreeGrafter"/>
</dbReference>
<dbReference type="Gene3D" id="1.10.357.10">
    <property type="entry name" value="Tetracycline Repressor, domain 2"/>
    <property type="match status" value="1"/>
</dbReference>
<protein>
    <submittedName>
        <fullName evidence="6">TetR family transcriptional regulator</fullName>
    </submittedName>
</protein>
<dbReference type="Pfam" id="PF00440">
    <property type="entry name" value="TetR_N"/>
    <property type="match status" value="1"/>
</dbReference>
<evidence type="ECO:0000256" key="2">
    <source>
        <dbReference type="ARBA" id="ARBA00023125"/>
    </source>
</evidence>
<keyword evidence="1" id="KW-0805">Transcription regulation</keyword>
<dbReference type="InterPro" id="IPR050109">
    <property type="entry name" value="HTH-type_TetR-like_transc_reg"/>
</dbReference>
<feature type="DNA-binding region" description="H-T-H motif" evidence="4">
    <location>
        <begin position="34"/>
        <end position="53"/>
    </location>
</feature>
<evidence type="ECO:0000256" key="1">
    <source>
        <dbReference type="ARBA" id="ARBA00023015"/>
    </source>
</evidence>
<accession>A0A6L8W811</accession>
<evidence type="ECO:0000313" key="7">
    <source>
        <dbReference type="Proteomes" id="UP000476030"/>
    </source>
</evidence>
<comment type="caution">
    <text evidence="6">The sequence shown here is derived from an EMBL/GenBank/DDBJ whole genome shotgun (WGS) entry which is preliminary data.</text>
</comment>
<sequence length="199" mass="22915">MKAERMRTRREQLRIHIINSAIKVVGRHGYAKASMARIAEEAGVPYGSIYLYFRSHHDLLHQLLPMVSETLRAAIREKSGKARTFLEHETVSFDVLFEQTSATSGKQRVFAEAPFFVPKVYDAYMESMAESYIRLMYACKARGEFPNLEEQNFEAIAYSLMGAKQFLLRRYILSNEKAKGVPQNVRDTYLGMVEKIFIS</sequence>
<dbReference type="AlphaFoldDB" id="A0A6L8W811"/>
<evidence type="ECO:0000313" key="6">
    <source>
        <dbReference type="EMBL" id="MZR30654.1"/>
    </source>
</evidence>
<keyword evidence="3" id="KW-0804">Transcription</keyword>
<dbReference type="InterPro" id="IPR009057">
    <property type="entry name" value="Homeodomain-like_sf"/>
</dbReference>
<gene>
    <name evidence="6" type="ORF">GQE98_08405</name>
</gene>
<dbReference type="PANTHER" id="PTHR30055:SF234">
    <property type="entry name" value="HTH-TYPE TRANSCRIPTIONAL REGULATOR BETI"/>
    <property type="match status" value="1"/>
</dbReference>
<dbReference type="RefSeq" id="WP_161315216.1">
    <property type="nucleotide sequence ID" value="NZ_WTUW01000002.1"/>
</dbReference>
<dbReference type="Proteomes" id="UP000476030">
    <property type="component" value="Unassembled WGS sequence"/>
</dbReference>
<keyword evidence="7" id="KW-1185">Reference proteome</keyword>
<dbReference type="InterPro" id="IPR001647">
    <property type="entry name" value="HTH_TetR"/>
</dbReference>
<organism evidence="6 7">
    <name type="scientific">Sneathiella litorea</name>
    <dbReference type="NCBI Taxonomy" id="2606216"/>
    <lineage>
        <taxon>Bacteria</taxon>
        <taxon>Pseudomonadati</taxon>
        <taxon>Pseudomonadota</taxon>
        <taxon>Alphaproteobacteria</taxon>
        <taxon>Sneathiellales</taxon>
        <taxon>Sneathiellaceae</taxon>
        <taxon>Sneathiella</taxon>
    </lineage>
</organism>
<evidence type="ECO:0000259" key="5">
    <source>
        <dbReference type="PROSITE" id="PS50977"/>
    </source>
</evidence>
<feature type="domain" description="HTH tetR-type" evidence="5">
    <location>
        <begin position="11"/>
        <end position="71"/>
    </location>
</feature>
<dbReference type="SUPFAM" id="SSF46689">
    <property type="entry name" value="Homeodomain-like"/>
    <property type="match status" value="1"/>
</dbReference>
<keyword evidence="2 4" id="KW-0238">DNA-binding</keyword>
<dbReference type="GO" id="GO:0000976">
    <property type="term" value="F:transcription cis-regulatory region binding"/>
    <property type="evidence" value="ECO:0007669"/>
    <property type="project" value="TreeGrafter"/>
</dbReference>
<reference evidence="6 7" key="1">
    <citation type="submission" date="2019-12" db="EMBL/GenBank/DDBJ databases">
        <title>Snethiella sp. nov. sp. isolated from sea sand.</title>
        <authorList>
            <person name="Kim J."/>
            <person name="Jeong S.E."/>
            <person name="Jung H.S."/>
            <person name="Jeon C.O."/>
        </authorList>
    </citation>
    <scope>NUCLEOTIDE SEQUENCE [LARGE SCALE GENOMIC DNA]</scope>
    <source>
        <strain evidence="6 7">DP05</strain>
    </source>
</reference>
<proteinExistence type="predicted"/>
<dbReference type="EMBL" id="WTUW01000002">
    <property type="protein sequence ID" value="MZR30654.1"/>
    <property type="molecule type" value="Genomic_DNA"/>
</dbReference>
<name>A0A6L8W811_9PROT</name>
<evidence type="ECO:0000256" key="4">
    <source>
        <dbReference type="PROSITE-ProRule" id="PRU00335"/>
    </source>
</evidence>
<dbReference type="PANTHER" id="PTHR30055">
    <property type="entry name" value="HTH-TYPE TRANSCRIPTIONAL REGULATOR RUTR"/>
    <property type="match status" value="1"/>
</dbReference>